<accession>A0ABQ9ZMU7</accession>
<feature type="transmembrane region" description="Helical" evidence="1">
    <location>
        <begin position="12"/>
        <end position="32"/>
    </location>
</feature>
<comment type="caution">
    <text evidence="2">The sequence shown here is derived from an EMBL/GenBank/DDBJ whole genome shotgun (WGS) entry which is preliminary data.</text>
</comment>
<dbReference type="Proteomes" id="UP001234178">
    <property type="component" value="Unassembled WGS sequence"/>
</dbReference>
<keyword evidence="3" id="KW-1185">Reference proteome</keyword>
<evidence type="ECO:0000256" key="1">
    <source>
        <dbReference type="SAM" id="Phobius"/>
    </source>
</evidence>
<sequence>MLSTTGHQQHSSIRLLLFVLKMYCLSCLNYVVSLLHWTADLDHMSTVKKIIFVTENGSLHSRHQTSPVCHSDAELHK</sequence>
<dbReference type="EMBL" id="JAOYFB010000004">
    <property type="protein sequence ID" value="KAK4014252.1"/>
    <property type="molecule type" value="Genomic_DNA"/>
</dbReference>
<gene>
    <name evidence="2" type="ORF">OUZ56_026784</name>
</gene>
<keyword evidence="1" id="KW-1133">Transmembrane helix</keyword>
<reference evidence="2 3" key="1">
    <citation type="journal article" date="2023" name="Nucleic Acids Res.">
        <title>The hologenome of Daphnia magna reveals possible DNA methylation and microbiome-mediated evolution of the host genome.</title>
        <authorList>
            <person name="Chaturvedi A."/>
            <person name="Li X."/>
            <person name="Dhandapani V."/>
            <person name="Marshall H."/>
            <person name="Kissane S."/>
            <person name="Cuenca-Cambronero M."/>
            <person name="Asole G."/>
            <person name="Calvet F."/>
            <person name="Ruiz-Romero M."/>
            <person name="Marangio P."/>
            <person name="Guigo R."/>
            <person name="Rago D."/>
            <person name="Mirbahai L."/>
            <person name="Eastwood N."/>
            <person name="Colbourne J.K."/>
            <person name="Zhou J."/>
            <person name="Mallon E."/>
            <person name="Orsini L."/>
        </authorList>
    </citation>
    <scope>NUCLEOTIDE SEQUENCE [LARGE SCALE GENOMIC DNA]</scope>
    <source>
        <strain evidence="2">LRV0_1</strain>
    </source>
</reference>
<keyword evidence="1" id="KW-0812">Transmembrane</keyword>
<proteinExistence type="predicted"/>
<organism evidence="2 3">
    <name type="scientific">Daphnia magna</name>
    <dbReference type="NCBI Taxonomy" id="35525"/>
    <lineage>
        <taxon>Eukaryota</taxon>
        <taxon>Metazoa</taxon>
        <taxon>Ecdysozoa</taxon>
        <taxon>Arthropoda</taxon>
        <taxon>Crustacea</taxon>
        <taxon>Branchiopoda</taxon>
        <taxon>Diplostraca</taxon>
        <taxon>Cladocera</taxon>
        <taxon>Anomopoda</taxon>
        <taxon>Daphniidae</taxon>
        <taxon>Daphnia</taxon>
    </lineage>
</organism>
<evidence type="ECO:0000313" key="2">
    <source>
        <dbReference type="EMBL" id="KAK4014252.1"/>
    </source>
</evidence>
<name>A0ABQ9ZMU7_9CRUS</name>
<protein>
    <recommendedName>
        <fullName evidence="4">Secreted protein</fullName>
    </recommendedName>
</protein>
<keyword evidence="1" id="KW-0472">Membrane</keyword>
<evidence type="ECO:0000313" key="3">
    <source>
        <dbReference type="Proteomes" id="UP001234178"/>
    </source>
</evidence>
<evidence type="ECO:0008006" key="4">
    <source>
        <dbReference type="Google" id="ProtNLM"/>
    </source>
</evidence>